<evidence type="ECO:0000256" key="1">
    <source>
        <dbReference type="ARBA" id="ARBA00022574"/>
    </source>
</evidence>
<feature type="repeat" description="WD" evidence="4">
    <location>
        <begin position="286"/>
        <end position="328"/>
    </location>
</feature>
<feature type="region of interest" description="Disordered" evidence="5">
    <location>
        <begin position="1"/>
        <end position="47"/>
    </location>
</feature>
<sequence length="672" mass="74574">MKISFGKLSLPTAESKSEENEAAEGTLEEQSFGTFGRLSKPDKSEENSVAQIMGFTDFGSSKKQVVKTAKSFDVKDMVDAIKKARQKVELEKRIAADEGTLEQDDEIEGDDEDITKDSPPPKVKDDDEEDDIIGPTPLVQTAEESKMVKHASKAKEGDSDDDDSVSEDDDEDEDKYFFPVTEQMSLNHSSKAVSALAIDPAATRFATGSYDYEVKLWDFTGLKNRHAFRAMRPCESHVIINLSYSTNGDSLLVVAGSAQAKVLDRDGSELLECVKGDQYIVDMSRTKGHVAGLSGGEFNPKQKSLFLTSSDDGTCRLWDVNNPRQHAFCVKLRSSSGLKNRATTCCFGRDGNTFMGAGADGNLFVWDNRKIAGIPIATVKNAHTKGTDTYCLRYSNSGLYVASRGEDSVVNIWDTRNWKQTIYKSDEHPAKFKTTDLTFSPDDRYLLIPSLPKGTSGRTKEENIPNSKLSFLSMKTFTCDREISFPNDVIIRSAWHHRLNQIFTTFASGRYIILYDLKKSTRGAILAHGKEPKRLKTKDVVEDLSGKIIITPNSLPLFKNEKPRNSKREEIKARMDPVKSHRPDLPITAGSGGRVAASGSTLSSYVIRNLGLSKSVKDDMDPREAILRYAKEAAENPIWVTPAYQKTQPKPIFDTSDQPEDTPPDPKKPKLL</sequence>
<dbReference type="EMBL" id="CAJVCH010086878">
    <property type="protein sequence ID" value="CAG7722181.1"/>
    <property type="molecule type" value="Genomic_DNA"/>
</dbReference>
<dbReference type="PANTHER" id="PTHR16017:SF0">
    <property type="entry name" value="WD REPEAT-CONTAINING PROTEIN 70"/>
    <property type="match status" value="1"/>
</dbReference>
<feature type="compositionally biased region" description="Acidic residues" evidence="5">
    <location>
        <begin position="99"/>
        <end position="114"/>
    </location>
</feature>
<gene>
    <name evidence="6" type="ORF">AFUS01_LOCUS11340</name>
</gene>
<dbReference type="PANTHER" id="PTHR16017">
    <property type="entry name" value="GASTRULATION DEFECTIVE PROTEIN 1-RELATED"/>
    <property type="match status" value="1"/>
</dbReference>
<comment type="caution">
    <text evidence="6">The sequence shown here is derived from an EMBL/GenBank/DDBJ whole genome shotgun (WGS) entry which is preliminary data.</text>
</comment>
<dbReference type="GO" id="GO:0005634">
    <property type="term" value="C:nucleus"/>
    <property type="evidence" value="ECO:0007669"/>
    <property type="project" value="TreeGrafter"/>
</dbReference>
<feature type="compositionally biased region" description="Acidic residues" evidence="5">
    <location>
        <begin position="158"/>
        <end position="173"/>
    </location>
</feature>
<keyword evidence="7" id="KW-1185">Reference proteome</keyword>
<protein>
    <recommendedName>
        <fullName evidence="8">WD repeat-containing protein 70</fullName>
    </recommendedName>
</protein>
<name>A0A8J2JKN8_9HEXA</name>
<organism evidence="6 7">
    <name type="scientific">Allacma fusca</name>
    <dbReference type="NCBI Taxonomy" id="39272"/>
    <lineage>
        <taxon>Eukaryota</taxon>
        <taxon>Metazoa</taxon>
        <taxon>Ecdysozoa</taxon>
        <taxon>Arthropoda</taxon>
        <taxon>Hexapoda</taxon>
        <taxon>Collembola</taxon>
        <taxon>Symphypleona</taxon>
        <taxon>Sminthuridae</taxon>
        <taxon>Allacma</taxon>
    </lineage>
</organism>
<feature type="repeat" description="WD" evidence="4">
    <location>
        <begin position="186"/>
        <end position="218"/>
    </location>
</feature>
<evidence type="ECO:0000313" key="7">
    <source>
        <dbReference type="Proteomes" id="UP000708208"/>
    </source>
</evidence>
<feature type="region of interest" description="Disordered" evidence="5">
    <location>
        <begin position="86"/>
        <end position="173"/>
    </location>
</feature>
<dbReference type="OrthoDB" id="10264376at2759"/>
<dbReference type="Pfam" id="PF00400">
    <property type="entry name" value="WD40"/>
    <property type="match status" value="4"/>
</dbReference>
<feature type="region of interest" description="Disordered" evidence="5">
    <location>
        <begin position="640"/>
        <end position="672"/>
    </location>
</feature>
<dbReference type="PROSITE" id="PS50082">
    <property type="entry name" value="WD_REPEATS_2"/>
    <property type="match status" value="2"/>
</dbReference>
<dbReference type="InterPro" id="IPR051858">
    <property type="entry name" value="WD_repeat_GAD-1"/>
</dbReference>
<evidence type="ECO:0000256" key="3">
    <source>
        <dbReference type="ARBA" id="ARBA00038343"/>
    </source>
</evidence>
<dbReference type="AlphaFoldDB" id="A0A8J2JKN8"/>
<reference evidence="6" key="1">
    <citation type="submission" date="2021-06" db="EMBL/GenBank/DDBJ databases">
        <authorList>
            <person name="Hodson N. C."/>
            <person name="Mongue J. A."/>
            <person name="Jaron S. K."/>
        </authorList>
    </citation>
    <scope>NUCLEOTIDE SEQUENCE</scope>
</reference>
<keyword evidence="2" id="KW-0677">Repeat</keyword>
<dbReference type="PROSITE" id="PS50294">
    <property type="entry name" value="WD_REPEATS_REGION"/>
    <property type="match status" value="2"/>
</dbReference>
<evidence type="ECO:0000256" key="2">
    <source>
        <dbReference type="ARBA" id="ARBA00022737"/>
    </source>
</evidence>
<proteinExistence type="inferred from homology"/>
<evidence type="ECO:0000256" key="5">
    <source>
        <dbReference type="SAM" id="MobiDB-lite"/>
    </source>
</evidence>
<dbReference type="GO" id="GO:0035861">
    <property type="term" value="C:site of double-strand break"/>
    <property type="evidence" value="ECO:0007669"/>
    <property type="project" value="TreeGrafter"/>
</dbReference>
<evidence type="ECO:0000256" key="4">
    <source>
        <dbReference type="PROSITE-ProRule" id="PRU00221"/>
    </source>
</evidence>
<evidence type="ECO:0008006" key="8">
    <source>
        <dbReference type="Google" id="ProtNLM"/>
    </source>
</evidence>
<dbReference type="InterPro" id="IPR001680">
    <property type="entry name" value="WD40_rpt"/>
</dbReference>
<feature type="compositionally biased region" description="Basic and acidic residues" evidence="5">
    <location>
        <begin position="86"/>
        <end position="96"/>
    </location>
</feature>
<feature type="compositionally biased region" description="Basic and acidic residues" evidence="5">
    <location>
        <begin position="143"/>
        <end position="157"/>
    </location>
</feature>
<dbReference type="Proteomes" id="UP000708208">
    <property type="component" value="Unassembled WGS sequence"/>
</dbReference>
<dbReference type="SMART" id="SM00320">
    <property type="entry name" value="WD40"/>
    <property type="match status" value="5"/>
</dbReference>
<keyword evidence="1 4" id="KW-0853">WD repeat</keyword>
<evidence type="ECO:0000313" key="6">
    <source>
        <dbReference type="EMBL" id="CAG7722181.1"/>
    </source>
</evidence>
<accession>A0A8J2JKN8</accession>
<comment type="similarity">
    <text evidence="3">Belongs to the WD repeat GAD-1 family.</text>
</comment>